<dbReference type="AlphaFoldDB" id="A0AAE3HD88"/>
<reference evidence="2 3" key="1">
    <citation type="journal article" date="2011" name="Appl. Environ. Microbiol.">
        <title>Methanogenic archaea isolated from Taiwan's Chelungpu fault.</title>
        <authorList>
            <person name="Wu S.Y."/>
            <person name="Lai M.C."/>
        </authorList>
    </citation>
    <scope>NUCLEOTIDE SEQUENCE [LARGE SCALE GENOMIC DNA]</scope>
    <source>
        <strain evidence="2 3">St545Mb</strain>
    </source>
</reference>
<dbReference type="InterPro" id="IPR050312">
    <property type="entry name" value="IolE/XylAMocC-like"/>
</dbReference>
<organism evidence="2 3">
    <name type="scientific">Methanolobus chelungpuianus</name>
    <dbReference type="NCBI Taxonomy" id="502115"/>
    <lineage>
        <taxon>Archaea</taxon>
        <taxon>Methanobacteriati</taxon>
        <taxon>Methanobacteriota</taxon>
        <taxon>Stenosarchaea group</taxon>
        <taxon>Methanomicrobia</taxon>
        <taxon>Methanosarcinales</taxon>
        <taxon>Methanosarcinaceae</taxon>
        <taxon>Methanolobus</taxon>
    </lineage>
</organism>
<proteinExistence type="predicted"/>
<sequence length="257" mass="28628">MRIRNLSFSTRAIVGPSFEWAYELEDIGYSGWEMVQEGSQCLTPENMGHVRDILETTGLQLSIHLPFSDMNLASLNPGILAEIMRQMKNHLKLASGIAEIAVLHPGYLSPYGARLPDNCLQTSIRCIRELCDFAADQDMVIAVENMPHLPQIFGRQPDEMLDILGQVDRKNAGMTLDLGHANTMGLVDEFLGRCLDRVVHIHIHDNHGGHDEHLPLGEGSIDWKTVMGKLSGYKGMMVTEMSSLEEGAKCVEFLRSL</sequence>
<comment type="caution">
    <text evidence="2">The sequence shown here is derived from an EMBL/GenBank/DDBJ whole genome shotgun (WGS) entry which is preliminary data.</text>
</comment>
<keyword evidence="3" id="KW-1185">Reference proteome</keyword>
<dbReference type="RefSeq" id="WP_256623771.1">
    <property type="nucleotide sequence ID" value="NZ_JTEO01000011.1"/>
</dbReference>
<evidence type="ECO:0000313" key="3">
    <source>
        <dbReference type="Proteomes" id="UP001206983"/>
    </source>
</evidence>
<dbReference type="Pfam" id="PF01261">
    <property type="entry name" value="AP_endonuc_2"/>
    <property type="match status" value="1"/>
</dbReference>
<evidence type="ECO:0000259" key="1">
    <source>
        <dbReference type="Pfam" id="PF01261"/>
    </source>
</evidence>
<feature type="domain" description="Xylose isomerase-like TIM barrel" evidence="1">
    <location>
        <begin position="23"/>
        <end position="248"/>
    </location>
</feature>
<evidence type="ECO:0000313" key="2">
    <source>
        <dbReference type="EMBL" id="MCQ6963852.1"/>
    </source>
</evidence>
<dbReference type="EMBL" id="JTEO01000011">
    <property type="protein sequence ID" value="MCQ6963852.1"/>
    <property type="molecule type" value="Genomic_DNA"/>
</dbReference>
<dbReference type="Proteomes" id="UP001206983">
    <property type="component" value="Unassembled WGS sequence"/>
</dbReference>
<dbReference type="PANTHER" id="PTHR12110">
    <property type="entry name" value="HYDROXYPYRUVATE ISOMERASE"/>
    <property type="match status" value="1"/>
</dbReference>
<dbReference type="PANTHER" id="PTHR12110:SF21">
    <property type="entry name" value="XYLOSE ISOMERASE-LIKE TIM BARREL DOMAIN-CONTAINING PROTEIN"/>
    <property type="match status" value="1"/>
</dbReference>
<accession>A0AAE3HD88</accession>
<dbReference type="InterPro" id="IPR036237">
    <property type="entry name" value="Xyl_isomerase-like_sf"/>
</dbReference>
<keyword evidence="2" id="KW-0413">Isomerase</keyword>
<dbReference type="SUPFAM" id="SSF51658">
    <property type="entry name" value="Xylose isomerase-like"/>
    <property type="match status" value="1"/>
</dbReference>
<dbReference type="GO" id="GO:0016853">
    <property type="term" value="F:isomerase activity"/>
    <property type="evidence" value="ECO:0007669"/>
    <property type="project" value="UniProtKB-KW"/>
</dbReference>
<dbReference type="Gene3D" id="3.20.20.150">
    <property type="entry name" value="Divalent-metal-dependent TIM barrel enzymes"/>
    <property type="match status" value="1"/>
</dbReference>
<dbReference type="InterPro" id="IPR013022">
    <property type="entry name" value="Xyl_isomerase-like_TIM-brl"/>
</dbReference>
<protein>
    <submittedName>
        <fullName evidence="2">Xylose isomerase</fullName>
    </submittedName>
</protein>
<gene>
    <name evidence="2" type="ORF">PV02_12405</name>
</gene>
<name>A0AAE3HD88_9EURY</name>